<organism evidence="1 2">
    <name type="scientific">Castanea mollissima</name>
    <name type="common">Chinese chestnut</name>
    <dbReference type="NCBI Taxonomy" id="60419"/>
    <lineage>
        <taxon>Eukaryota</taxon>
        <taxon>Viridiplantae</taxon>
        <taxon>Streptophyta</taxon>
        <taxon>Embryophyta</taxon>
        <taxon>Tracheophyta</taxon>
        <taxon>Spermatophyta</taxon>
        <taxon>Magnoliopsida</taxon>
        <taxon>eudicotyledons</taxon>
        <taxon>Gunneridae</taxon>
        <taxon>Pentapetalae</taxon>
        <taxon>rosids</taxon>
        <taxon>fabids</taxon>
        <taxon>Fagales</taxon>
        <taxon>Fagaceae</taxon>
        <taxon>Castanea</taxon>
    </lineage>
</organism>
<proteinExistence type="predicted"/>
<accession>A0A8J4RGW7</accession>
<protein>
    <submittedName>
        <fullName evidence="1">Uncharacterized protein</fullName>
    </submittedName>
</protein>
<evidence type="ECO:0000313" key="2">
    <source>
        <dbReference type="Proteomes" id="UP000737018"/>
    </source>
</evidence>
<gene>
    <name evidence="1" type="ORF">CMV_011758</name>
</gene>
<keyword evidence="2" id="KW-1185">Reference proteome</keyword>
<sequence length="82" mass="8670">MESLIDHHSSVQGLVLEGAGGGFGNKLLQDVSLYVSKIKGKNLKRIICVVTNSTLRPSFAVGIMHTCERSASVNNVQSASGL</sequence>
<reference evidence="1" key="1">
    <citation type="submission" date="2020-03" db="EMBL/GenBank/DDBJ databases">
        <title>Castanea mollissima Vanexum genome sequencing.</title>
        <authorList>
            <person name="Staton M."/>
        </authorList>
    </citation>
    <scope>NUCLEOTIDE SEQUENCE</scope>
    <source>
        <tissue evidence="1">Leaf</tissue>
    </source>
</reference>
<name>A0A8J4RGW7_9ROSI</name>
<dbReference type="AlphaFoldDB" id="A0A8J4RGW7"/>
<dbReference type="Proteomes" id="UP000737018">
    <property type="component" value="Unassembled WGS sequence"/>
</dbReference>
<comment type="caution">
    <text evidence="1">The sequence shown here is derived from an EMBL/GenBank/DDBJ whole genome shotgun (WGS) entry which is preliminary data.</text>
</comment>
<dbReference type="EMBL" id="JRKL02001454">
    <property type="protein sequence ID" value="KAF3963901.1"/>
    <property type="molecule type" value="Genomic_DNA"/>
</dbReference>
<evidence type="ECO:0000313" key="1">
    <source>
        <dbReference type="EMBL" id="KAF3963901.1"/>
    </source>
</evidence>